<reference evidence="7 8" key="1">
    <citation type="submission" date="2014-04" db="EMBL/GenBank/DDBJ databases">
        <authorList>
            <consortium name="International Citrus Genome Consortium"/>
            <person name="Gmitter F."/>
            <person name="Chen C."/>
            <person name="Farmerie W."/>
            <person name="Harkins T."/>
            <person name="Desany B."/>
            <person name="Mohiuddin M."/>
            <person name="Kodira C."/>
            <person name="Borodovsky M."/>
            <person name="Lomsadze A."/>
            <person name="Burns P."/>
            <person name="Jenkins J."/>
            <person name="Prochnik S."/>
            <person name="Shu S."/>
            <person name="Chapman J."/>
            <person name="Pitluck S."/>
            <person name="Schmutz J."/>
            <person name="Rokhsar D."/>
        </authorList>
    </citation>
    <scope>NUCLEOTIDE SEQUENCE</scope>
</reference>
<keyword evidence="2" id="KW-0964">Secreted</keyword>
<feature type="signal peptide" evidence="4">
    <location>
        <begin position="1"/>
        <end position="27"/>
    </location>
</feature>
<keyword evidence="8" id="KW-1185">Reference proteome</keyword>
<dbReference type="PANTHER" id="PTHR31692">
    <property type="entry name" value="EXPANSIN-B3"/>
    <property type="match status" value="1"/>
</dbReference>
<evidence type="ECO:0000256" key="4">
    <source>
        <dbReference type="SAM" id="SignalP"/>
    </source>
</evidence>
<dbReference type="Gene3D" id="2.40.40.10">
    <property type="entry name" value="RlpA-like domain"/>
    <property type="match status" value="1"/>
</dbReference>
<comment type="subcellular location">
    <subcellularLocation>
        <location evidence="1">Secreted</location>
    </subcellularLocation>
</comment>
<dbReference type="PROSITE" id="PS50842">
    <property type="entry name" value="EXPANSIN_EG45"/>
    <property type="match status" value="1"/>
</dbReference>
<dbReference type="InterPro" id="IPR005795">
    <property type="entry name" value="LolPI"/>
</dbReference>
<name>A0A067H1K3_CITSI</name>
<evidence type="ECO:0000256" key="1">
    <source>
        <dbReference type="ARBA" id="ARBA00004613"/>
    </source>
</evidence>
<dbReference type="SMR" id="A0A067H1K3"/>
<dbReference type="InterPro" id="IPR007112">
    <property type="entry name" value="Expansin/allergen_DPBB_dom"/>
</dbReference>
<evidence type="ECO:0000256" key="2">
    <source>
        <dbReference type="ARBA" id="ARBA00022525"/>
    </source>
</evidence>
<keyword evidence="4" id="KW-0732">Signal</keyword>
<accession>A0A067H1K3</accession>
<dbReference type="KEGG" id="cit:102606716"/>
<dbReference type="InterPro" id="IPR007118">
    <property type="entry name" value="Expan_Lol_pI"/>
</dbReference>
<dbReference type="SUPFAM" id="SSF49590">
    <property type="entry name" value="PHL pollen allergen"/>
    <property type="match status" value="1"/>
</dbReference>
<protein>
    <submittedName>
        <fullName evidence="7">Uncharacterized protein</fullName>
    </submittedName>
</protein>
<dbReference type="PRINTS" id="PR01225">
    <property type="entry name" value="EXPANSNFAMLY"/>
</dbReference>
<dbReference type="InterPro" id="IPR036908">
    <property type="entry name" value="RlpA-like_sf"/>
</dbReference>
<dbReference type="SMART" id="SM00837">
    <property type="entry name" value="DPBB_1"/>
    <property type="match status" value="1"/>
</dbReference>
<dbReference type="Gene3D" id="2.60.40.760">
    <property type="entry name" value="Expansin, cellulose-binding-like domain"/>
    <property type="match status" value="1"/>
</dbReference>
<dbReference type="PRINTS" id="PR00829">
    <property type="entry name" value="LOLP1ALLERGN"/>
</dbReference>
<dbReference type="GO" id="GO:0009653">
    <property type="term" value="P:anatomical structure morphogenesis"/>
    <property type="evidence" value="ECO:0007669"/>
    <property type="project" value="UniProtKB-ARBA"/>
</dbReference>
<dbReference type="InterPro" id="IPR009009">
    <property type="entry name" value="RlpA-like_DPBB"/>
</dbReference>
<feature type="chain" id="PRO_5001638336" evidence="4">
    <location>
        <begin position="28"/>
        <end position="274"/>
    </location>
</feature>
<evidence type="ECO:0000259" key="5">
    <source>
        <dbReference type="PROSITE" id="PS50842"/>
    </source>
</evidence>
<dbReference type="InterPro" id="IPR007117">
    <property type="entry name" value="Expansin_CBD"/>
</dbReference>
<evidence type="ECO:0000256" key="3">
    <source>
        <dbReference type="RuleBase" id="RU003460"/>
    </source>
</evidence>
<proteinExistence type="inferred from homology"/>
<feature type="domain" description="Expansin-like CBD" evidence="6">
    <location>
        <begin position="184"/>
        <end position="268"/>
    </location>
</feature>
<dbReference type="eggNOG" id="ENOG502QRTE">
    <property type="taxonomic scope" value="Eukaryota"/>
</dbReference>
<dbReference type="GO" id="GO:0005576">
    <property type="term" value="C:extracellular region"/>
    <property type="evidence" value="ECO:0007669"/>
    <property type="project" value="UniProtKB-SubCell"/>
</dbReference>
<dbReference type="PaxDb" id="2711-XP_006490848.1"/>
<sequence>MAHVFRYPISFFTLVFMFPLFLHSCWCFNPKLLNITMAESGSDWSPAGATWYGSPTGAGSDGGACGYGAAVEQAPFSALISAGGPSLYKSGKGCGACYQVKCTHPECSGNPVTVVITDECPGGPCVSESVHFDLSGTAFGAMAISGKADQLRNVGVLQIQHRRVECNYPGMRIAFHVDSGSNPNYFATLIEYEDGDGDLASVDLQQALDSSDSWLPMQRSWGAVWKLNYGSTLRAPFSLRLTAAESGKALVAKGVIPAGWQPGQTYRSLVNFTP</sequence>
<dbReference type="Pfam" id="PF03330">
    <property type="entry name" value="DPBB_1"/>
    <property type="match status" value="1"/>
</dbReference>
<dbReference type="SUPFAM" id="SSF50685">
    <property type="entry name" value="Barwin-like endoglucanases"/>
    <property type="match status" value="1"/>
</dbReference>
<dbReference type="InterPro" id="IPR036749">
    <property type="entry name" value="Expansin_CBD_sf"/>
</dbReference>
<dbReference type="Proteomes" id="UP000027120">
    <property type="component" value="Unassembled WGS sequence"/>
</dbReference>
<evidence type="ECO:0000259" key="6">
    <source>
        <dbReference type="PROSITE" id="PS50843"/>
    </source>
</evidence>
<organism evidence="7 8">
    <name type="scientific">Citrus sinensis</name>
    <name type="common">Sweet orange</name>
    <name type="synonym">Citrus aurantium var. sinensis</name>
    <dbReference type="NCBI Taxonomy" id="2711"/>
    <lineage>
        <taxon>Eukaryota</taxon>
        <taxon>Viridiplantae</taxon>
        <taxon>Streptophyta</taxon>
        <taxon>Embryophyta</taxon>
        <taxon>Tracheophyta</taxon>
        <taxon>Spermatophyta</taxon>
        <taxon>Magnoliopsida</taxon>
        <taxon>eudicotyledons</taxon>
        <taxon>Gunneridae</taxon>
        <taxon>Pentapetalae</taxon>
        <taxon>rosids</taxon>
        <taxon>malvids</taxon>
        <taxon>Sapindales</taxon>
        <taxon>Rutaceae</taxon>
        <taxon>Aurantioideae</taxon>
        <taxon>Citrus</taxon>
    </lineage>
</organism>
<dbReference type="CDD" id="cd22275">
    <property type="entry name" value="DPBB_EXPB_N"/>
    <property type="match status" value="1"/>
</dbReference>
<evidence type="ECO:0000313" key="8">
    <source>
        <dbReference type="Proteomes" id="UP000027120"/>
    </source>
</evidence>
<dbReference type="PROSITE" id="PS50843">
    <property type="entry name" value="EXPANSIN_CBD"/>
    <property type="match status" value="1"/>
</dbReference>
<comment type="similarity">
    <text evidence="3">Belongs to the expansin family.</text>
</comment>
<evidence type="ECO:0000313" key="7">
    <source>
        <dbReference type="EMBL" id="KDO85694.1"/>
    </source>
</evidence>
<gene>
    <name evidence="7" type="ORF">CISIN_1g023962mg</name>
</gene>
<dbReference type="AlphaFoldDB" id="A0A067H1K3"/>
<dbReference type="OrthoDB" id="406505at2759"/>
<dbReference type="PANTHER" id="PTHR31692:SF56">
    <property type="entry name" value="EXPANSIN-B2-RELATED"/>
    <property type="match status" value="1"/>
</dbReference>
<dbReference type="EMBL" id="KK784873">
    <property type="protein sequence ID" value="KDO85694.1"/>
    <property type="molecule type" value="Genomic_DNA"/>
</dbReference>
<dbReference type="Pfam" id="PF01357">
    <property type="entry name" value="Expansin_C"/>
    <property type="match status" value="1"/>
</dbReference>
<feature type="domain" description="Expansin-like EG45" evidence="5">
    <location>
        <begin position="62"/>
        <end position="171"/>
    </location>
</feature>